<dbReference type="Proteomes" id="UP000193200">
    <property type="component" value="Unassembled WGS sequence"/>
</dbReference>
<evidence type="ECO:0000256" key="5">
    <source>
        <dbReference type="ARBA" id="ARBA00022525"/>
    </source>
</evidence>
<dbReference type="InterPro" id="IPR032816">
    <property type="entry name" value="VTT_dom"/>
</dbReference>
<feature type="transmembrane region" description="Helical" evidence="10">
    <location>
        <begin position="532"/>
        <end position="561"/>
    </location>
</feature>
<evidence type="ECO:0000256" key="1">
    <source>
        <dbReference type="ARBA" id="ARBA00000798"/>
    </source>
</evidence>
<feature type="transmembrane region" description="Helical" evidence="10">
    <location>
        <begin position="676"/>
        <end position="696"/>
    </location>
</feature>
<organism evidence="12 13">
    <name type="scientific">Oceanibacterium hippocampi</name>
    <dbReference type="NCBI Taxonomy" id="745714"/>
    <lineage>
        <taxon>Bacteria</taxon>
        <taxon>Pseudomonadati</taxon>
        <taxon>Pseudomonadota</taxon>
        <taxon>Alphaproteobacteria</taxon>
        <taxon>Sneathiellales</taxon>
        <taxon>Sneathiellaceae</taxon>
        <taxon>Oceanibacterium</taxon>
    </lineage>
</organism>
<keyword evidence="7" id="KW-0378">Hydrolase</keyword>
<evidence type="ECO:0000313" key="12">
    <source>
        <dbReference type="EMBL" id="SLN69348.1"/>
    </source>
</evidence>
<comment type="function">
    <text evidence="2">Could be a virulence factor.</text>
</comment>
<comment type="catalytic activity">
    <reaction evidence="1">
        <text>a 1,2-diacyl-sn-glycero-3-phosphocholine + H2O = a 1,2-diacyl-sn-glycero-3-phosphate + choline + H(+)</text>
        <dbReference type="Rhea" id="RHEA:14445"/>
        <dbReference type="ChEBI" id="CHEBI:15354"/>
        <dbReference type="ChEBI" id="CHEBI:15377"/>
        <dbReference type="ChEBI" id="CHEBI:15378"/>
        <dbReference type="ChEBI" id="CHEBI:57643"/>
        <dbReference type="ChEBI" id="CHEBI:58608"/>
        <dbReference type="EC" id="3.1.4.4"/>
    </reaction>
</comment>
<feature type="domain" description="PLD phosphodiesterase" evidence="11">
    <location>
        <begin position="132"/>
        <end position="159"/>
    </location>
</feature>
<keyword evidence="10" id="KW-1133">Transmembrane helix</keyword>
<reference evidence="12 13" key="1">
    <citation type="submission" date="2017-03" db="EMBL/GenBank/DDBJ databases">
        <authorList>
            <person name="Afonso C.L."/>
            <person name="Miller P.J."/>
            <person name="Scott M.A."/>
            <person name="Spackman E."/>
            <person name="Goraichik I."/>
            <person name="Dimitrov K.M."/>
            <person name="Suarez D.L."/>
            <person name="Swayne D.E."/>
        </authorList>
    </citation>
    <scope>NUCLEOTIDE SEQUENCE [LARGE SCALE GENOMIC DNA]</scope>
    <source>
        <strain evidence="12 13">CECT 7691</strain>
    </source>
</reference>
<evidence type="ECO:0000256" key="10">
    <source>
        <dbReference type="SAM" id="Phobius"/>
    </source>
</evidence>
<dbReference type="Gene3D" id="3.30.870.10">
    <property type="entry name" value="Endonuclease Chain A"/>
    <property type="match status" value="2"/>
</dbReference>
<keyword evidence="5" id="KW-0964">Secreted</keyword>
<dbReference type="PANTHER" id="PTHR18896">
    <property type="entry name" value="PHOSPHOLIPASE D"/>
    <property type="match status" value="1"/>
</dbReference>
<keyword evidence="10" id="KW-0812">Transmembrane</keyword>
<dbReference type="Pfam" id="PF00614">
    <property type="entry name" value="PLDc"/>
    <property type="match status" value="1"/>
</dbReference>
<dbReference type="SUPFAM" id="SSF56024">
    <property type="entry name" value="Phospholipase D/nuclease"/>
    <property type="match status" value="2"/>
</dbReference>
<dbReference type="CDD" id="cd09143">
    <property type="entry name" value="PLDc_vPLD1_2_like_bac_2"/>
    <property type="match status" value="1"/>
</dbReference>
<name>A0A1Y5TQS3_9PROT</name>
<dbReference type="PROSITE" id="PS50035">
    <property type="entry name" value="PLD"/>
    <property type="match status" value="2"/>
</dbReference>
<proteinExistence type="predicted"/>
<dbReference type="Pfam" id="PF09335">
    <property type="entry name" value="VTT_dom"/>
    <property type="match status" value="1"/>
</dbReference>
<dbReference type="SMART" id="SM00155">
    <property type="entry name" value="PLDc"/>
    <property type="match status" value="2"/>
</dbReference>
<feature type="domain" description="PLD phosphodiesterase" evidence="11">
    <location>
        <begin position="349"/>
        <end position="376"/>
    </location>
</feature>
<comment type="subcellular location">
    <subcellularLocation>
        <location evidence="3">Secreted</location>
    </subcellularLocation>
</comment>
<evidence type="ECO:0000313" key="13">
    <source>
        <dbReference type="Proteomes" id="UP000193200"/>
    </source>
</evidence>
<dbReference type="PANTHER" id="PTHR18896:SF76">
    <property type="entry name" value="PHOSPHOLIPASE"/>
    <property type="match status" value="1"/>
</dbReference>
<dbReference type="OrthoDB" id="8828485at2"/>
<dbReference type="InParanoid" id="A0A1Y5TQS3"/>
<protein>
    <recommendedName>
        <fullName evidence="4">Phospholipase D</fullName>
    </recommendedName>
    <alternativeName>
        <fullName evidence="9">Choline phosphatase</fullName>
    </alternativeName>
</protein>
<feature type="transmembrane region" description="Helical" evidence="10">
    <location>
        <begin position="609"/>
        <end position="633"/>
    </location>
</feature>
<accession>A0A1Y5TQS3</accession>
<dbReference type="GO" id="GO:0004630">
    <property type="term" value="F:phospholipase D activity"/>
    <property type="evidence" value="ECO:0007669"/>
    <property type="project" value="UniProtKB-EC"/>
</dbReference>
<dbReference type="GO" id="GO:0005576">
    <property type="term" value="C:extracellular region"/>
    <property type="evidence" value="ECO:0007669"/>
    <property type="project" value="UniProtKB-SubCell"/>
</dbReference>
<keyword evidence="13" id="KW-1185">Reference proteome</keyword>
<evidence type="ECO:0000256" key="8">
    <source>
        <dbReference type="ARBA" id="ARBA00023098"/>
    </source>
</evidence>
<evidence type="ECO:0000256" key="2">
    <source>
        <dbReference type="ARBA" id="ARBA00003145"/>
    </source>
</evidence>
<dbReference type="GO" id="GO:0009395">
    <property type="term" value="P:phospholipid catabolic process"/>
    <property type="evidence" value="ECO:0007669"/>
    <property type="project" value="TreeGrafter"/>
</dbReference>
<dbReference type="InterPro" id="IPR025202">
    <property type="entry name" value="PLD-like_dom"/>
</dbReference>
<evidence type="ECO:0000256" key="9">
    <source>
        <dbReference type="ARBA" id="ARBA00029594"/>
    </source>
</evidence>
<feature type="transmembrane region" description="Helical" evidence="10">
    <location>
        <begin position="645"/>
        <end position="664"/>
    </location>
</feature>
<dbReference type="CDD" id="cd09140">
    <property type="entry name" value="PLDc_vPLD1_2_like_bac_1"/>
    <property type="match status" value="1"/>
</dbReference>
<evidence type="ECO:0000256" key="6">
    <source>
        <dbReference type="ARBA" id="ARBA00022737"/>
    </source>
</evidence>
<keyword evidence="8" id="KW-0443">Lipid metabolism</keyword>
<feature type="transmembrane region" description="Helical" evidence="10">
    <location>
        <begin position="493"/>
        <end position="512"/>
    </location>
</feature>
<keyword evidence="6" id="KW-0677">Repeat</keyword>
<dbReference type="InterPro" id="IPR001736">
    <property type="entry name" value="PLipase_D/transphosphatidylase"/>
</dbReference>
<sequence>MAEEENGLLQEGSNCWRRVEAERAALLVDGDNYFPVLRRTLMTAEKSIFIIGWDVDSRCRLCIGEVADDDAPTTLGPLLNWIAVKKPELRVHVLLWDYSIVYAAERETLPTVSLDWATPANVRVCLDDSCPVGTSHHQKIVVVDDAIAFCGGLDLTIRRWDRRAHKADDSDRIDPSGAPYRAFHDMQMIVNGEAARALGELSRGRWRRATGRPAAALAKQTIAWPEGLEPDFRGALLGIARTEAEFEDHPEVREVEQLFIDTVMAAERTIYIENQFITARRVAEALARRMEERPELELVMVAPKLHHGWLEENSMNGGRQRFLRRLAEAGVADRVRLLYPAIPDDEIGEGVMVHAKCMIADDRFLRVGSANLANRSMGTDTECDLLVEARNEEDRAAIRRLRNGLIGEHCGRTPDEVEAGIDEAGSLLAWLDDGAESDRALRPIDLDIGTTSGLGIAVSELADPENPVDPGLHLGDSFNGQVKRPLKPWIRPALAGLLLLAVGLAWALTPLSEFARPAALKDWLAANAGGDMSALALLGIYLVGGLLAFPITVLIAVTAMLYDPLTSFVLALTGSLLTATVTYLVGWATGRGFLRGVVGRRVNQVSRALASRGVMSVTALRLMPIAPFTVVNLVAGASHIRFTDYLIGSILGLVPGILVITAFGHQLARLVEAPTISGLSLLALCVLAWLAVTLGLQRLVHRFGPRN</sequence>
<dbReference type="FunCoup" id="A0A1Y5TQS3">
    <property type="interactions" value="131"/>
</dbReference>
<evidence type="ECO:0000256" key="7">
    <source>
        <dbReference type="ARBA" id="ARBA00022801"/>
    </source>
</evidence>
<dbReference type="InterPro" id="IPR015679">
    <property type="entry name" value="PLipase_D_fam"/>
</dbReference>
<evidence type="ECO:0000256" key="3">
    <source>
        <dbReference type="ARBA" id="ARBA00004613"/>
    </source>
</evidence>
<evidence type="ECO:0000259" key="11">
    <source>
        <dbReference type="PROSITE" id="PS50035"/>
    </source>
</evidence>
<gene>
    <name evidence="12" type="primary">ydjZ_4</name>
    <name evidence="12" type="ORF">OCH7691_03181</name>
</gene>
<keyword evidence="10" id="KW-0472">Membrane</keyword>
<dbReference type="AlphaFoldDB" id="A0A1Y5TQS3"/>
<dbReference type="RefSeq" id="WP_085884549.1">
    <property type="nucleotide sequence ID" value="NZ_FWFR01000003.1"/>
</dbReference>
<dbReference type="EMBL" id="FWFR01000003">
    <property type="protein sequence ID" value="SLN69348.1"/>
    <property type="molecule type" value="Genomic_DNA"/>
</dbReference>
<dbReference type="Pfam" id="PF13091">
    <property type="entry name" value="PLDc_2"/>
    <property type="match status" value="1"/>
</dbReference>
<feature type="transmembrane region" description="Helical" evidence="10">
    <location>
        <begin position="568"/>
        <end position="589"/>
    </location>
</feature>
<evidence type="ECO:0000256" key="4">
    <source>
        <dbReference type="ARBA" id="ARBA00018392"/>
    </source>
</evidence>